<dbReference type="InterPro" id="IPR037401">
    <property type="entry name" value="SnoaL-like"/>
</dbReference>
<keyword evidence="3" id="KW-1185">Reference proteome</keyword>
<dbReference type="EMBL" id="VNIK02000002">
    <property type="protein sequence ID" value="KAB5490873.1"/>
    <property type="molecule type" value="Genomic_DNA"/>
</dbReference>
<evidence type="ECO:0000313" key="2">
    <source>
        <dbReference type="EMBL" id="KAB5490873.1"/>
    </source>
</evidence>
<comment type="caution">
    <text evidence="2">The sequence shown here is derived from an EMBL/GenBank/DDBJ whole genome shotgun (WGS) entry which is preliminary data.</text>
</comment>
<evidence type="ECO:0000259" key="1">
    <source>
        <dbReference type="Pfam" id="PF12680"/>
    </source>
</evidence>
<dbReference type="Proteomes" id="UP000319204">
    <property type="component" value="Unassembled WGS sequence"/>
</dbReference>
<evidence type="ECO:0000313" key="3">
    <source>
        <dbReference type="Proteomes" id="UP000319204"/>
    </source>
</evidence>
<dbReference type="Gene3D" id="3.10.450.50">
    <property type="match status" value="1"/>
</dbReference>
<proteinExistence type="predicted"/>
<dbReference type="InterPro" id="IPR032710">
    <property type="entry name" value="NTF2-like_dom_sf"/>
</dbReference>
<gene>
    <name evidence="2" type="ORF">FOT42_005435</name>
</gene>
<dbReference type="SUPFAM" id="SSF54427">
    <property type="entry name" value="NTF2-like"/>
    <property type="match status" value="1"/>
</dbReference>
<dbReference type="RefSeq" id="WP_151889564.1">
    <property type="nucleotide sequence ID" value="NZ_VNIK02000002.1"/>
</dbReference>
<reference evidence="2" key="1">
    <citation type="submission" date="2019-10" db="EMBL/GenBank/DDBJ databases">
        <title>Muricauda hadale sp. nov., a piezophilic bacterium isolated from hadopelagic water of the Mariana Trench.</title>
        <authorList>
            <person name="Wei Y."/>
        </authorList>
    </citation>
    <scope>NUCLEOTIDE SEQUENCE [LARGE SCALE GENOMIC DNA]</scope>
    <source>
        <strain evidence="2">MT-229</strain>
    </source>
</reference>
<name>A0A5N5IX05_9FLAO</name>
<feature type="domain" description="SnoaL-like" evidence="1">
    <location>
        <begin position="9"/>
        <end position="100"/>
    </location>
</feature>
<dbReference type="AlphaFoldDB" id="A0A5N5IX05"/>
<organism evidence="2 3">
    <name type="scientific">Flagellimonas hadalis</name>
    <dbReference type="NCBI Taxonomy" id="2597517"/>
    <lineage>
        <taxon>Bacteria</taxon>
        <taxon>Pseudomonadati</taxon>
        <taxon>Bacteroidota</taxon>
        <taxon>Flavobacteriia</taxon>
        <taxon>Flavobacteriales</taxon>
        <taxon>Flavobacteriaceae</taxon>
        <taxon>Flagellimonas</taxon>
    </lineage>
</organism>
<dbReference type="Pfam" id="PF12680">
    <property type="entry name" value="SnoaL_2"/>
    <property type="match status" value="1"/>
</dbReference>
<sequence length="118" mass="13264">MTEKGKFLKKFNEAFAKADTQFIAESVTQDIQWTMFGGKTVHGLEEFKKEIESMVQSECGMELDKIITHGNTAAVNGIIKAQDKNGNPADYAFCDVYTLSGFKNPKIKEMKSYVIKIK</sequence>
<accession>A0A5N5IX05</accession>
<protein>
    <submittedName>
        <fullName evidence="2">Nuclear transport factor 2 family protein</fullName>
    </submittedName>
</protein>
<dbReference type="OrthoDB" id="6692273at2"/>